<keyword evidence="9" id="KW-1185">Reference proteome</keyword>
<name>A0A940S335_9PROT</name>
<reference evidence="8" key="1">
    <citation type="submission" date="2021-03" db="EMBL/GenBank/DDBJ databases">
        <authorList>
            <person name="So Y."/>
        </authorList>
    </citation>
    <scope>NUCLEOTIDE SEQUENCE</scope>
    <source>
        <strain evidence="8">SG15</strain>
    </source>
</reference>
<evidence type="ECO:0000313" key="9">
    <source>
        <dbReference type="Proteomes" id="UP000677537"/>
    </source>
</evidence>
<evidence type="ECO:0000256" key="4">
    <source>
        <dbReference type="ARBA" id="ARBA00022989"/>
    </source>
</evidence>
<dbReference type="InterPro" id="IPR000620">
    <property type="entry name" value="EamA_dom"/>
</dbReference>
<feature type="transmembrane region" description="Helical" evidence="6">
    <location>
        <begin position="12"/>
        <end position="33"/>
    </location>
</feature>
<keyword evidence="2" id="KW-1003">Cell membrane</keyword>
<feature type="transmembrane region" description="Helical" evidence="6">
    <location>
        <begin position="99"/>
        <end position="116"/>
    </location>
</feature>
<feature type="transmembrane region" description="Helical" evidence="6">
    <location>
        <begin position="128"/>
        <end position="145"/>
    </location>
</feature>
<protein>
    <submittedName>
        <fullName evidence="8">DMT family transporter</fullName>
    </submittedName>
</protein>
<evidence type="ECO:0000256" key="2">
    <source>
        <dbReference type="ARBA" id="ARBA00022475"/>
    </source>
</evidence>
<dbReference type="PANTHER" id="PTHR42920">
    <property type="entry name" value="OS03G0707200 PROTEIN-RELATED"/>
    <property type="match status" value="1"/>
</dbReference>
<evidence type="ECO:0000256" key="5">
    <source>
        <dbReference type="ARBA" id="ARBA00023136"/>
    </source>
</evidence>
<comment type="caution">
    <text evidence="8">The sequence shown here is derived from an EMBL/GenBank/DDBJ whole genome shotgun (WGS) entry which is preliminary data.</text>
</comment>
<feature type="transmembrane region" description="Helical" evidence="6">
    <location>
        <begin position="151"/>
        <end position="172"/>
    </location>
</feature>
<accession>A0A940S335</accession>
<feature type="transmembrane region" description="Helical" evidence="6">
    <location>
        <begin position="45"/>
        <end position="63"/>
    </location>
</feature>
<gene>
    <name evidence="8" type="ORF">J5Y10_03380</name>
</gene>
<feature type="transmembrane region" description="Helical" evidence="6">
    <location>
        <begin position="75"/>
        <end position="93"/>
    </location>
</feature>
<dbReference type="PANTHER" id="PTHR42920:SF26">
    <property type="entry name" value="OS03G0707200 PROTEIN"/>
    <property type="match status" value="1"/>
</dbReference>
<dbReference type="SUPFAM" id="SSF103481">
    <property type="entry name" value="Multidrug resistance efflux transporter EmrE"/>
    <property type="match status" value="2"/>
</dbReference>
<evidence type="ECO:0000256" key="1">
    <source>
        <dbReference type="ARBA" id="ARBA00004651"/>
    </source>
</evidence>
<keyword evidence="4 6" id="KW-1133">Transmembrane helix</keyword>
<dbReference type="EMBL" id="JAGIZA010000002">
    <property type="protein sequence ID" value="MBP0491816.1"/>
    <property type="molecule type" value="Genomic_DNA"/>
</dbReference>
<feature type="transmembrane region" description="Helical" evidence="6">
    <location>
        <begin position="184"/>
        <end position="205"/>
    </location>
</feature>
<evidence type="ECO:0000313" key="8">
    <source>
        <dbReference type="EMBL" id="MBP0491816.1"/>
    </source>
</evidence>
<sequence>MIAAPAGMLRGLLWASLAVLIAATYPVITRLGVTRQAMTPLELATLRFVVAAVVLSPVLVAMLRRLDRRGWTEAALLTLCQGTPLATLIAGGLALAPAAHGSALTLGLMPAITILLRSAGGERFAPRALVGATLIAAGAACLAGLDMQAGGGSLLGHGMFVLAAVMGSTYFLRLRRSGFTATEGAAIVAGLSAVGGVLALALIGGLGRLAQVAPGDLLLQAVFQGVLVGVAAMVALNQAIVLLGPTAATVCLSLVPATAALLALPVLGEASSLGEWLAFAAMVLGAALAAACERRAVTPQSGASNSPGRPERRPAWIKHLKLVLRLADGRAGAA</sequence>
<feature type="transmembrane region" description="Helical" evidence="6">
    <location>
        <begin position="217"/>
        <end position="236"/>
    </location>
</feature>
<keyword evidence="3 6" id="KW-0812">Transmembrane</keyword>
<proteinExistence type="predicted"/>
<dbReference type="Proteomes" id="UP000677537">
    <property type="component" value="Unassembled WGS sequence"/>
</dbReference>
<dbReference type="GO" id="GO:0005886">
    <property type="term" value="C:plasma membrane"/>
    <property type="evidence" value="ECO:0007669"/>
    <property type="project" value="UniProtKB-SubCell"/>
</dbReference>
<evidence type="ECO:0000256" key="6">
    <source>
        <dbReference type="SAM" id="Phobius"/>
    </source>
</evidence>
<feature type="transmembrane region" description="Helical" evidence="6">
    <location>
        <begin position="248"/>
        <end position="267"/>
    </location>
</feature>
<feature type="domain" description="EamA" evidence="7">
    <location>
        <begin position="10"/>
        <end position="142"/>
    </location>
</feature>
<dbReference type="Pfam" id="PF00892">
    <property type="entry name" value="EamA"/>
    <property type="match status" value="2"/>
</dbReference>
<feature type="domain" description="EamA" evidence="7">
    <location>
        <begin position="155"/>
        <end position="289"/>
    </location>
</feature>
<dbReference type="InterPro" id="IPR037185">
    <property type="entry name" value="EmrE-like"/>
</dbReference>
<comment type="subcellular location">
    <subcellularLocation>
        <location evidence="1">Cell membrane</location>
        <topology evidence="1">Multi-pass membrane protein</topology>
    </subcellularLocation>
</comment>
<dbReference type="RefSeq" id="WP_209370711.1">
    <property type="nucleotide sequence ID" value="NZ_JAGIZA010000002.1"/>
</dbReference>
<evidence type="ECO:0000259" key="7">
    <source>
        <dbReference type="Pfam" id="PF00892"/>
    </source>
</evidence>
<dbReference type="InterPro" id="IPR051258">
    <property type="entry name" value="Diverse_Substrate_Transporter"/>
</dbReference>
<evidence type="ECO:0000256" key="3">
    <source>
        <dbReference type="ARBA" id="ARBA00022692"/>
    </source>
</evidence>
<dbReference type="AlphaFoldDB" id="A0A940S335"/>
<organism evidence="8 9">
    <name type="scientific">Roseomonas indoligenes</name>
    <dbReference type="NCBI Taxonomy" id="2820811"/>
    <lineage>
        <taxon>Bacteria</taxon>
        <taxon>Pseudomonadati</taxon>
        <taxon>Pseudomonadota</taxon>
        <taxon>Alphaproteobacteria</taxon>
        <taxon>Acetobacterales</taxon>
        <taxon>Roseomonadaceae</taxon>
        <taxon>Roseomonas</taxon>
    </lineage>
</organism>
<keyword evidence="5 6" id="KW-0472">Membrane</keyword>
<feature type="transmembrane region" description="Helical" evidence="6">
    <location>
        <begin position="273"/>
        <end position="292"/>
    </location>
</feature>